<dbReference type="SUPFAM" id="SSF53850">
    <property type="entry name" value="Periplasmic binding protein-like II"/>
    <property type="match status" value="1"/>
</dbReference>
<sequence length="578" mass="64672">MKTRKFLALLLTCMIASSALAACNSGNTGSSSGTESSGAASSEAESSGEESGSTTAELTSDVVNGETNQQTYPLTEETVTLTYWYPNAGSMAELADFNDSYFFKWYEELTNVHIDFIVPAAGSEAEAFQLLFASDSMPDMVYSYPNQTTYSYRAGQDKAIEDGYFIDIAEYLDYAPNYLSWLANNDDLRKASYSDTGKLYGMWGVWSGMDSEHTYADYGLAIRQDFLDKVGMEVPTTYSEWEAVLTAFKDELGIQAPLYTSKFGIDMGEMMAGYDTAPYWYQRDGVIQYGPMDDGYRDYLVMMHDWYEKGLLDPDFATRSSSGVTADNDMILNDKVGALTDYGTRLGDTYVSRGATNTDFNLVGAPQPTKDPDDPTYVEPAYRDNTYTMMVSGVCNSVSAESDNIELAVRWLDGFYAEEIALNANYGTEEYEGTVWHNDDTTSTGRIIDYDYRYSNPDGKSSGMILVEYSAKNPPVRYEGMQVECSPQVKKDGYEIWKLYEPVNAVPTRITPTSEEGTEFASLYTDIETYVQECNVKFIMGQMSLDDYDSYRDTLTQMGIDRCIELRQAALDRYNARS</sequence>
<reference evidence="3" key="1">
    <citation type="submission" date="2020-10" db="EMBL/GenBank/DDBJ databases">
        <authorList>
            <person name="Gilroy R."/>
        </authorList>
    </citation>
    <scope>NUCLEOTIDE SEQUENCE</scope>
    <source>
        <strain evidence="3">CHK189-12415</strain>
    </source>
</reference>
<name>A0A9D1DY85_9FIRM</name>
<dbReference type="EMBL" id="DVHA01000208">
    <property type="protein sequence ID" value="HIR61211.1"/>
    <property type="molecule type" value="Genomic_DNA"/>
</dbReference>
<dbReference type="Proteomes" id="UP000824241">
    <property type="component" value="Unassembled WGS sequence"/>
</dbReference>
<dbReference type="PANTHER" id="PTHR43649:SF12">
    <property type="entry name" value="DIACETYLCHITOBIOSE BINDING PROTEIN DASA"/>
    <property type="match status" value="1"/>
</dbReference>
<feature type="chain" id="PRO_5038800119" evidence="2">
    <location>
        <begin position="22"/>
        <end position="578"/>
    </location>
</feature>
<dbReference type="InterPro" id="IPR050490">
    <property type="entry name" value="Bact_solute-bd_prot1"/>
</dbReference>
<evidence type="ECO:0000313" key="4">
    <source>
        <dbReference type="Proteomes" id="UP000824241"/>
    </source>
</evidence>
<keyword evidence="2" id="KW-0732">Signal</keyword>
<evidence type="ECO:0000256" key="1">
    <source>
        <dbReference type="SAM" id="MobiDB-lite"/>
    </source>
</evidence>
<protein>
    <submittedName>
        <fullName evidence="3">Uncharacterized protein</fullName>
    </submittedName>
</protein>
<reference evidence="3" key="2">
    <citation type="journal article" date="2021" name="PeerJ">
        <title>Extensive microbial diversity within the chicken gut microbiome revealed by metagenomics and culture.</title>
        <authorList>
            <person name="Gilroy R."/>
            <person name="Ravi A."/>
            <person name="Getino M."/>
            <person name="Pursley I."/>
            <person name="Horton D.L."/>
            <person name="Alikhan N.F."/>
            <person name="Baker D."/>
            <person name="Gharbi K."/>
            <person name="Hall N."/>
            <person name="Watson M."/>
            <person name="Adriaenssens E.M."/>
            <person name="Foster-Nyarko E."/>
            <person name="Jarju S."/>
            <person name="Secka A."/>
            <person name="Antonio M."/>
            <person name="Oren A."/>
            <person name="Chaudhuri R.R."/>
            <person name="La Ragione R."/>
            <person name="Hildebrand F."/>
            <person name="Pallen M.J."/>
        </authorList>
    </citation>
    <scope>NUCLEOTIDE SEQUENCE</scope>
    <source>
        <strain evidence="3">CHK189-12415</strain>
    </source>
</reference>
<accession>A0A9D1DY85</accession>
<organism evidence="3 4">
    <name type="scientific">Candidatus Faecivivens stercoravium</name>
    <dbReference type="NCBI Taxonomy" id="2840803"/>
    <lineage>
        <taxon>Bacteria</taxon>
        <taxon>Bacillati</taxon>
        <taxon>Bacillota</taxon>
        <taxon>Clostridia</taxon>
        <taxon>Eubacteriales</taxon>
        <taxon>Oscillospiraceae</taxon>
        <taxon>Oscillospiraceae incertae sedis</taxon>
        <taxon>Candidatus Faecivivens</taxon>
    </lineage>
</organism>
<evidence type="ECO:0000313" key="3">
    <source>
        <dbReference type="EMBL" id="HIR61211.1"/>
    </source>
</evidence>
<proteinExistence type="predicted"/>
<comment type="caution">
    <text evidence="3">The sequence shown here is derived from an EMBL/GenBank/DDBJ whole genome shotgun (WGS) entry which is preliminary data.</text>
</comment>
<evidence type="ECO:0000256" key="2">
    <source>
        <dbReference type="SAM" id="SignalP"/>
    </source>
</evidence>
<gene>
    <name evidence="3" type="ORF">IAB37_06535</name>
</gene>
<dbReference type="AlphaFoldDB" id="A0A9D1DY85"/>
<feature type="compositionally biased region" description="Polar residues" evidence="1">
    <location>
        <begin position="61"/>
        <end position="70"/>
    </location>
</feature>
<dbReference type="PANTHER" id="PTHR43649">
    <property type="entry name" value="ARABINOSE-BINDING PROTEIN-RELATED"/>
    <property type="match status" value="1"/>
</dbReference>
<feature type="signal peptide" evidence="2">
    <location>
        <begin position="1"/>
        <end position="21"/>
    </location>
</feature>
<dbReference type="Gene3D" id="3.40.190.10">
    <property type="entry name" value="Periplasmic binding protein-like II"/>
    <property type="match status" value="2"/>
</dbReference>
<feature type="compositionally biased region" description="Low complexity" evidence="1">
    <location>
        <begin position="26"/>
        <end position="57"/>
    </location>
</feature>
<dbReference type="PROSITE" id="PS51257">
    <property type="entry name" value="PROKAR_LIPOPROTEIN"/>
    <property type="match status" value="1"/>
</dbReference>
<feature type="region of interest" description="Disordered" evidence="1">
    <location>
        <begin position="26"/>
        <end position="70"/>
    </location>
</feature>